<dbReference type="Pfam" id="PF05811">
    <property type="entry name" value="DUF842"/>
    <property type="match status" value="1"/>
</dbReference>
<evidence type="ECO:0008006" key="3">
    <source>
        <dbReference type="Google" id="ProtNLM"/>
    </source>
</evidence>
<organism evidence="2">
    <name type="scientific">Clastoptera arizonana</name>
    <name type="common">Arizona spittle bug</name>
    <dbReference type="NCBI Taxonomy" id="38151"/>
    <lineage>
        <taxon>Eukaryota</taxon>
        <taxon>Metazoa</taxon>
        <taxon>Ecdysozoa</taxon>
        <taxon>Arthropoda</taxon>
        <taxon>Hexapoda</taxon>
        <taxon>Insecta</taxon>
        <taxon>Pterygota</taxon>
        <taxon>Neoptera</taxon>
        <taxon>Paraneoptera</taxon>
        <taxon>Hemiptera</taxon>
        <taxon>Auchenorrhyncha</taxon>
        <taxon>Cercopoidea</taxon>
        <taxon>Clastopteridae</taxon>
        <taxon>Clastoptera</taxon>
    </lineage>
</organism>
<evidence type="ECO:0000313" key="2">
    <source>
        <dbReference type="EMBL" id="JAS21035.1"/>
    </source>
</evidence>
<gene>
    <name evidence="2" type="ORF">g.44632</name>
</gene>
<evidence type="ECO:0000256" key="1">
    <source>
        <dbReference type="ARBA" id="ARBA00009952"/>
    </source>
</evidence>
<reference evidence="2" key="1">
    <citation type="submission" date="2015-12" db="EMBL/GenBank/DDBJ databases">
        <title>De novo transcriptome assembly of four potential Pierce s Disease insect vectors from Arizona vineyards.</title>
        <authorList>
            <person name="Tassone E.E."/>
        </authorList>
    </citation>
    <scope>NUCLEOTIDE SEQUENCE</scope>
</reference>
<protein>
    <recommendedName>
        <fullName evidence="3">Protein FAM136A</fullName>
    </recommendedName>
</protein>
<proteinExistence type="inferred from homology"/>
<accession>A0A1B6D643</accession>
<name>A0A1B6D643_9HEMI</name>
<sequence length="139" mass="16149">MTDKTKLRLEKALSEAVENIDKTNLRPLLAEVHRCSAKCCDNRKNSIEQNKQCIERCSRKYDEAEEFVVTEFLTFFSNVQSCVEKCRDNAKNKIGSKIDTPESKSELNKKFEKCSDVCLEEYIALLPKFVKHIKKQIPR</sequence>
<dbReference type="InterPro" id="IPR008560">
    <property type="entry name" value="DUF842_euk"/>
</dbReference>
<dbReference type="PANTHER" id="PTHR21096:SF0">
    <property type="entry name" value="PROTEIN FAM136A"/>
    <property type="match status" value="1"/>
</dbReference>
<dbReference type="GO" id="GO:0005737">
    <property type="term" value="C:cytoplasm"/>
    <property type="evidence" value="ECO:0007669"/>
    <property type="project" value="TreeGrafter"/>
</dbReference>
<dbReference type="PANTHER" id="PTHR21096">
    <property type="entry name" value="PROTEIN FAM136A"/>
    <property type="match status" value="1"/>
</dbReference>
<dbReference type="AlphaFoldDB" id="A0A1B6D643"/>
<comment type="similarity">
    <text evidence="1">Belongs to the FAM136 family.</text>
</comment>
<dbReference type="EMBL" id="GEDC01016263">
    <property type="protein sequence ID" value="JAS21035.1"/>
    <property type="molecule type" value="Transcribed_RNA"/>
</dbReference>